<protein>
    <submittedName>
        <fullName evidence="1">DUF938 domain-containing protein</fullName>
    </submittedName>
</protein>
<dbReference type="Proteomes" id="UP000765160">
    <property type="component" value="Unassembled WGS sequence"/>
</dbReference>
<dbReference type="PANTHER" id="PTHR20974">
    <property type="entry name" value="UPF0585 PROTEIN CG18661"/>
    <property type="match status" value="1"/>
</dbReference>
<dbReference type="SUPFAM" id="SSF53335">
    <property type="entry name" value="S-adenosyl-L-methionine-dependent methyltransferases"/>
    <property type="match status" value="1"/>
</dbReference>
<gene>
    <name evidence="1" type="ORF">HB662_08210</name>
</gene>
<dbReference type="Gene3D" id="3.40.50.150">
    <property type="entry name" value="Vaccinia Virus protein VP39"/>
    <property type="match status" value="1"/>
</dbReference>
<dbReference type="Pfam" id="PF06080">
    <property type="entry name" value="DUF938"/>
    <property type="match status" value="1"/>
</dbReference>
<name>A0ABX1EXG6_9PROT</name>
<reference evidence="1 2" key="1">
    <citation type="submission" date="2020-03" db="EMBL/GenBank/DDBJ databases">
        <title>Roseomonas selenitidurans sp. nov. isolated from soil.</title>
        <authorList>
            <person name="Liu H."/>
        </authorList>
    </citation>
    <scope>NUCLEOTIDE SEQUENCE [LARGE SCALE GENOMIC DNA]</scope>
    <source>
        <strain evidence="1 2">JCM 15073</strain>
    </source>
</reference>
<sequence length="203" mass="21429">MPETPEGEPRRFAPAAARNRDPILAALRPLLPPAGLVLEVASGTGEHALHLAQALPGLVFQPSDPQAESRASIDAWCSGQANIRPALALDATAPDWKLDRADAVLCINMIHIAPWLATLGLLRGAARILPEGAPLVLYGPYIQAGVETAPSNLDFDASLRARDPSWGLRRLEDVATEAAAAGFGAPTVTQMPANNLLVAFRRG</sequence>
<evidence type="ECO:0000313" key="2">
    <source>
        <dbReference type="Proteomes" id="UP000765160"/>
    </source>
</evidence>
<dbReference type="InterPro" id="IPR010342">
    <property type="entry name" value="DUF938"/>
</dbReference>
<organism evidence="1 2">
    <name type="scientific">Falsiroseomonas frigidaquae</name>
    <dbReference type="NCBI Taxonomy" id="487318"/>
    <lineage>
        <taxon>Bacteria</taxon>
        <taxon>Pseudomonadati</taxon>
        <taxon>Pseudomonadota</taxon>
        <taxon>Alphaproteobacteria</taxon>
        <taxon>Acetobacterales</taxon>
        <taxon>Roseomonadaceae</taxon>
        <taxon>Falsiroseomonas</taxon>
    </lineage>
</organism>
<accession>A0ABX1EXG6</accession>
<comment type="caution">
    <text evidence="1">The sequence shown here is derived from an EMBL/GenBank/DDBJ whole genome shotgun (WGS) entry which is preliminary data.</text>
</comment>
<proteinExistence type="predicted"/>
<dbReference type="EMBL" id="JAAVTX010000002">
    <property type="protein sequence ID" value="NKE44758.1"/>
    <property type="molecule type" value="Genomic_DNA"/>
</dbReference>
<dbReference type="InterPro" id="IPR029063">
    <property type="entry name" value="SAM-dependent_MTases_sf"/>
</dbReference>
<dbReference type="PANTHER" id="PTHR20974:SF0">
    <property type="entry name" value="UPF0585 PROTEIN CG18661"/>
    <property type="match status" value="1"/>
</dbReference>
<evidence type="ECO:0000313" key="1">
    <source>
        <dbReference type="EMBL" id="NKE44758.1"/>
    </source>
</evidence>
<dbReference type="RefSeq" id="WP_168049040.1">
    <property type="nucleotide sequence ID" value="NZ_JAATJR010000002.1"/>
</dbReference>
<keyword evidence="2" id="KW-1185">Reference proteome</keyword>